<evidence type="ECO:0000256" key="2">
    <source>
        <dbReference type="ARBA" id="ARBA00023015"/>
    </source>
</evidence>
<proteinExistence type="inferred from homology"/>
<keyword evidence="2" id="KW-0805">Transcription regulation</keyword>
<comment type="similarity">
    <text evidence="1">Belongs to the LysR transcriptional regulatory family.</text>
</comment>
<organism evidence="6 7">
    <name type="scientific">Mesonia sediminis</name>
    <dbReference type="NCBI Taxonomy" id="1703946"/>
    <lineage>
        <taxon>Bacteria</taxon>
        <taxon>Pseudomonadati</taxon>
        <taxon>Bacteroidota</taxon>
        <taxon>Flavobacteriia</taxon>
        <taxon>Flavobacteriales</taxon>
        <taxon>Flavobacteriaceae</taxon>
        <taxon>Mesonia</taxon>
    </lineage>
</organism>
<name>A0ABW5SDX7_9FLAO</name>
<evidence type="ECO:0000313" key="7">
    <source>
        <dbReference type="Proteomes" id="UP001597357"/>
    </source>
</evidence>
<dbReference type="EMBL" id="JBHULZ010000040">
    <property type="protein sequence ID" value="MFD2697917.1"/>
    <property type="molecule type" value="Genomic_DNA"/>
</dbReference>
<comment type="caution">
    <text evidence="6">The sequence shown here is derived from an EMBL/GenBank/DDBJ whole genome shotgun (WGS) entry which is preliminary data.</text>
</comment>
<dbReference type="PANTHER" id="PTHR30126">
    <property type="entry name" value="HTH-TYPE TRANSCRIPTIONAL REGULATOR"/>
    <property type="match status" value="1"/>
</dbReference>
<reference evidence="7" key="1">
    <citation type="journal article" date="2019" name="Int. J. Syst. Evol. Microbiol.">
        <title>The Global Catalogue of Microorganisms (GCM) 10K type strain sequencing project: providing services to taxonomists for standard genome sequencing and annotation.</title>
        <authorList>
            <consortium name="The Broad Institute Genomics Platform"/>
            <consortium name="The Broad Institute Genome Sequencing Center for Infectious Disease"/>
            <person name="Wu L."/>
            <person name="Ma J."/>
        </authorList>
    </citation>
    <scope>NUCLEOTIDE SEQUENCE [LARGE SCALE GENOMIC DNA]</scope>
    <source>
        <strain evidence="7">KCTC 42255</strain>
    </source>
</reference>
<dbReference type="PROSITE" id="PS50931">
    <property type="entry name" value="HTH_LYSR"/>
    <property type="match status" value="1"/>
</dbReference>
<dbReference type="Gene3D" id="3.40.190.290">
    <property type="match status" value="1"/>
</dbReference>
<sequence length="295" mass="34195">MDFRLRVFIEVAKALSFSKAARNLPLSQPAVSKHIKEIEQKYRIKLFERQGNRIALTQAGTEFLSYAEQIVNLYNDLENHFLLQQQELPNYVKLGASTTIAQYIVPQLLADFKQRYPETNFTLINDNSATIEEKIFNNRLDFGLIEGRNHNPLLQYEKFLDDELVLVTRAGNASQQIKLNQLTQLPLVLREEGSGTRAILEARLSSEGLSPKRLQVDMILGSTESIKTYLLYTQCYAFVSIFSIIEELKHNKLQIVDIDDVSFSRPLYFVSKQGYQSMFYDLIKRFFKRSYNQKL</sequence>
<dbReference type="Gene3D" id="1.10.10.10">
    <property type="entry name" value="Winged helix-like DNA-binding domain superfamily/Winged helix DNA-binding domain"/>
    <property type="match status" value="1"/>
</dbReference>
<evidence type="ECO:0000256" key="1">
    <source>
        <dbReference type="ARBA" id="ARBA00009437"/>
    </source>
</evidence>
<evidence type="ECO:0000256" key="3">
    <source>
        <dbReference type="ARBA" id="ARBA00023125"/>
    </source>
</evidence>
<evidence type="ECO:0000313" key="6">
    <source>
        <dbReference type="EMBL" id="MFD2697917.1"/>
    </source>
</evidence>
<dbReference type="Pfam" id="PF00126">
    <property type="entry name" value="HTH_1"/>
    <property type="match status" value="1"/>
</dbReference>
<gene>
    <name evidence="6" type="ORF">ACFSQ0_07930</name>
</gene>
<keyword evidence="7" id="KW-1185">Reference proteome</keyword>
<dbReference type="InterPro" id="IPR036390">
    <property type="entry name" value="WH_DNA-bd_sf"/>
</dbReference>
<keyword evidence="4" id="KW-0804">Transcription</keyword>
<feature type="domain" description="HTH lysR-type" evidence="5">
    <location>
        <begin position="1"/>
        <end position="57"/>
    </location>
</feature>
<dbReference type="SUPFAM" id="SSF53850">
    <property type="entry name" value="Periplasmic binding protein-like II"/>
    <property type="match status" value="1"/>
</dbReference>
<keyword evidence="3" id="KW-0238">DNA-binding</keyword>
<accession>A0ABW5SDX7</accession>
<dbReference type="InterPro" id="IPR000847">
    <property type="entry name" value="LysR_HTH_N"/>
</dbReference>
<dbReference type="RefSeq" id="WP_379046629.1">
    <property type="nucleotide sequence ID" value="NZ_JBHULZ010000040.1"/>
</dbReference>
<dbReference type="SUPFAM" id="SSF46785">
    <property type="entry name" value="Winged helix' DNA-binding domain"/>
    <property type="match status" value="1"/>
</dbReference>
<protein>
    <submittedName>
        <fullName evidence="6">LysR substrate-binding domain-containing protein</fullName>
    </submittedName>
</protein>
<dbReference type="PANTHER" id="PTHR30126:SF39">
    <property type="entry name" value="HTH-TYPE TRANSCRIPTIONAL REGULATOR CYSL"/>
    <property type="match status" value="1"/>
</dbReference>
<evidence type="ECO:0000256" key="4">
    <source>
        <dbReference type="ARBA" id="ARBA00023163"/>
    </source>
</evidence>
<dbReference type="PRINTS" id="PR00039">
    <property type="entry name" value="HTHLYSR"/>
</dbReference>
<dbReference type="Proteomes" id="UP001597357">
    <property type="component" value="Unassembled WGS sequence"/>
</dbReference>
<evidence type="ECO:0000259" key="5">
    <source>
        <dbReference type="PROSITE" id="PS50931"/>
    </source>
</evidence>
<dbReference type="InterPro" id="IPR036388">
    <property type="entry name" value="WH-like_DNA-bd_sf"/>
</dbReference>
<dbReference type="InterPro" id="IPR005119">
    <property type="entry name" value="LysR_subst-bd"/>
</dbReference>
<dbReference type="Pfam" id="PF03466">
    <property type="entry name" value="LysR_substrate"/>
    <property type="match status" value="1"/>
</dbReference>